<name>A0A2K1P0T3_9BACT</name>
<dbReference type="Gene3D" id="1.20.58.180">
    <property type="entry name" value="Class II aaRS and biotin synthetases, domain 2"/>
    <property type="match status" value="1"/>
</dbReference>
<gene>
    <name evidence="8 9" type="primary">glyQ</name>
    <name evidence="9" type="ORF">X929_04595</name>
</gene>
<comment type="subunit">
    <text evidence="8">Tetramer of two alpha and two beta subunits.</text>
</comment>
<dbReference type="EC" id="6.1.1.14" evidence="8"/>
<evidence type="ECO:0000256" key="6">
    <source>
        <dbReference type="ARBA" id="ARBA00023146"/>
    </source>
</evidence>
<dbReference type="InterPro" id="IPR045864">
    <property type="entry name" value="aa-tRNA-synth_II/BPL/LPL"/>
</dbReference>
<dbReference type="GO" id="GO:0004820">
    <property type="term" value="F:glycine-tRNA ligase activity"/>
    <property type="evidence" value="ECO:0007669"/>
    <property type="project" value="UniProtKB-UniRule"/>
</dbReference>
<keyword evidence="8" id="KW-0963">Cytoplasm</keyword>
<dbReference type="GO" id="GO:0005524">
    <property type="term" value="F:ATP binding"/>
    <property type="evidence" value="ECO:0007669"/>
    <property type="project" value="UniProtKB-UniRule"/>
</dbReference>
<dbReference type="NCBIfam" id="TIGR00388">
    <property type="entry name" value="glyQ"/>
    <property type="match status" value="1"/>
</dbReference>
<evidence type="ECO:0000256" key="1">
    <source>
        <dbReference type="ARBA" id="ARBA00008226"/>
    </source>
</evidence>
<evidence type="ECO:0000313" key="9">
    <source>
        <dbReference type="EMBL" id="PNR96382.1"/>
    </source>
</evidence>
<dbReference type="RefSeq" id="WP_103066846.1">
    <property type="nucleotide sequence ID" value="NZ_AZRL01000012.1"/>
</dbReference>
<dbReference type="GO" id="GO:0006426">
    <property type="term" value="P:glycyl-tRNA aminoacylation"/>
    <property type="evidence" value="ECO:0007669"/>
    <property type="project" value="UniProtKB-UniRule"/>
</dbReference>
<comment type="caution">
    <text evidence="9">The sequence shown here is derived from an EMBL/GenBank/DDBJ whole genome shotgun (WGS) entry which is preliminary data.</text>
</comment>
<evidence type="ECO:0000256" key="7">
    <source>
        <dbReference type="ARBA" id="ARBA00047937"/>
    </source>
</evidence>
<dbReference type="AlphaFoldDB" id="A0A2K1P0T3"/>
<comment type="catalytic activity">
    <reaction evidence="7 8">
        <text>tRNA(Gly) + glycine + ATP = glycyl-tRNA(Gly) + AMP + diphosphate</text>
        <dbReference type="Rhea" id="RHEA:16013"/>
        <dbReference type="Rhea" id="RHEA-COMP:9664"/>
        <dbReference type="Rhea" id="RHEA-COMP:9683"/>
        <dbReference type="ChEBI" id="CHEBI:30616"/>
        <dbReference type="ChEBI" id="CHEBI:33019"/>
        <dbReference type="ChEBI" id="CHEBI:57305"/>
        <dbReference type="ChEBI" id="CHEBI:78442"/>
        <dbReference type="ChEBI" id="CHEBI:78522"/>
        <dbReference type="ChEBI" id="CHEBI:456215"/>
        <dbReference type="EC" id="6.1.1.14"/>
    </reaction>
</comment>
<dbReference type="PRINTS" id="PR01044">
    <property type="entry name" value="TRNASYNTHGA"/>
</dbReference>
<dbReference type="PANTHER" id="PTHR30075">
    <property type="entry name" value="GLYCYL-TRNA SYNTHETASE"/>
    <property type="match status" value="1"/>
</dbReference>
<keyword evidence="4 8" id="KW-0067">ATP-binding</keyword>
<evidence type="ECO:0000256" key="4">
    <source>
        <dbReference type="ARBA" id="ARBA00022840"/>
    </source>
</evidence>
<sequence length="287" mass="34048">MYIQDVIMNLEKFWSDLGCVIDQPYDIEMGAGTYSPATFFRSFGENEWRVAYTQPCRRPTDGRYGENPNRMQRFYQYQVVIKPSPKDIQDLYIRSLESLGISPKEHDIRFVEDNWESPTLGAWGVGWEVWLDGMEITQFTYFQQMGGIPLTYIPVELTYGIERIAMYLQNIDNVYETRWNKNVKYKDIYKENERQFSYYNFEEADIDMLKTLYNMYKNEFQRLITKQLYLPAYDYLAKSAHVFNLLDARNAIGVNERHQYILDIRNMAKSCAKLYIDSSNAEVIDVE</sequence>
<evidence type="ECO:0000256" key="5">
    <source>
        <dbReference type="ARBA" id="ARBA00022917"/>
    </source>
</evidence>
<dbReference type="Pfam" id="PF02091">
    <property type="entry name" value="tRNA-synt_2e"/>
    <property type="match status" value="1"/>
</dbReference>
<protein>
    <recommendedName>
        <fullName evidence="8">Glycine--tRNA ligase alpha subunit</fullName>
        <ecNumber evidence="8">6.1.1.14</ecNumber>
    </recommendedName>
    <alternativeName>
        <fullName evidence="8">Glycyl-tRNA synthetase alpha subunit</fullName>
        <shortName evidence="8">GlyRS</shortName>
    </alternativeName>
</protein>
<organism evidence="9 10">
    <name type="scientific">Petrotoga olearia DSM 13574</name>
    <dbReference type="NCBI Taxonomy" id="1122955"/>
    <lineage>
        <taxon>Bacteria</taxon>
        <taxon>Thermotogati</taxon>
        <taxon>Thermotogota</taxon>
        <taxon>Thermotogae</taxon>
        <taxon>Petrotogales</taxon>
        <taxon>Petrotogaceae</taxon>
        <taxon>Petrotoga</taxon>
    </lineage>
</organism>
<dbReference type="NCBIfam" id="NF006827">
    <property type="entry name" value="PRK09348.1"/>
    <property type="match status" value="1"/>
</dbReference>
<evidence type="ECO:0000256" key="8">
    <source>
        <dbReference type="HAMAP-Rule" id="MF_00254"/>
    </source>
</evidence>
<comment type="subcellular location">
    <subcellularLocation>
        <location evidence="8">Cytoplasm</location>
    </subcellularLocation>
</comment>
<keyword evidence="6 8" id="KW-0030">Aminoacyl-tRNA synthetase</keyword>
<dbReference type="InterPro" id="IPR006194">
    <property type="entry name" value="Gly-tRNA-synth_heterodimer"/>
</dbReference>
<dbReference type="OrthoDB" id="9802183at2"/>
<evidence type="ECO:0000256" key="2">
    <source>
        <dbReference type="ARBA" id="ARBA00022598"/>
    </source>
</evidence>
<keyword evidence="5 8" id="KW-0648">Protein biosynthesis</keyword>
<dbReference type="FunFam" id="3.30.930.10:FF:000006">
    <property type="entry name" value="Glycine--tRNA ligase alpha subunit"/>
    <property type="match status" value="1"/>
</dbReference>
<dbReference type="PANTHER" id="PTHR30075:SF2">
    <property type="entry name" value="GLYCINE--TRNA LIGASE, CHLOROPLASTIC_MITOCHONDRIAL 2"/>
    <property type="match status" value="1"/>
</dbReference>
<dbReference type="InterPro" id="IPR002310">
    <property type="entry name" value="Gly-tRNA_ligase_asu"/>
</dbReference>
<dbReference type="EMBL" id="AZRL01000012">
    <property type="protein sequence ID" value="PNR96382.1"/>
    <property type="molecule type" value="Genomic_DNA"/>
</dbReference>
<dbReference type="SUPFAM" id="SSF55681">
    <property type="entry name" value="Class II aaRS and biotin synthetases"/>
    <property type="match status" value="1"/>
</dbReference>
<evidence type="ECO:0000256" key="3">
    <source>
        <dbReference type="ARBA" id="ARBA00022741"/>
    </source>
</evidence>
<proteinExistence type="inferred from homology"/>
<keyword evidence="2 8" id="KW-0436">Ligase</keyword>
<dbReference type="GO" id="GO:0005829">
    <property type="term" value="C:cytosol"/>
    <property type="evidence" value="ECO:0007669"/>
    <property type="project" value="TreeGrafter"/>
</dbReference>
<comment type="similarity">
    <text evidence="1 8">Belongs to the class-II aminoacyl-tRNA synthetase family.</text>
</comment>
<dbReference type="Gene3D" id="3.30.930.10">
    <property type="entry name" value="Bira Bifunctional Protein, Domain 2"/>
    <property type="match status" value="1"/>
</dbReference>
<evidence type="ECO:0000313" key="10">
    <source>
        <dbReference type="Proteomes" id="UP000236434"/>
    </source>
</evidence>
<dbReference type="Proteomes" id="UP000236434">
    <property type="component" value="Unassembled WGS sequence"/>
</dbReference>
<accession>A0A2K1P0T3</accession>
<dbReference type="PROSITE" id="PS50861">
    <property type="entry name" value="AA_TRNA_LIGASE_II_GLYAB"/>
    <property type="match status" value="1"/>
</dbReference>
<keyword evidence="3 8" id="KW-0547">Nucleotide-binding</keyword>
<reference evidence="9 10" key="1">
    <citation type="submission" date="2013-12" db="EMBL/GenBank/DDBJ databases">
        <title>Comparative genomics of Petrotoga isolates.</title>
        <authorList>
            <person name="Nesbo C.L."/>
            <person name="Charchuk R."/>
            <person name="Chow K."/>
        </authorList>
    </citation>
    <scope>NUCLEOTIDE SEQUENCE [LARGE SCALE GENOMIC DNA]</scope>
    <source>
        <strain evidence="9 10">DSM 13574</strain>
    </source>
</reference>
<dbReference type="HAMAP" id="MF_00254">
    <property type="entry name" value="Gly_tRNA_synth_alpha"/>
    <property type="match status" value="1"/>
</dbReference>